<feature type="domain" description="Acetyl-CoA carboxylase central" evidence="2">
    <location>
        <begin position="308"/>
        <end position="352"/>
    </location>
</feature>
<dbReference type="PANTHER" id="PTHR45728">
    <property type="entry name" value="ACETYL-COA CARBOXYLASE, ISOFORM A"/>
    <property type="match status" value="1"/>
</dbReference>
<feature type="region of interest" description="Disordered" evidence="1">
    <location>
        <begin position="186"/>
        <end position="228"/>
    </location>
</feature>
<reference evidence="3" key="1">
    <citation type="submission" date="2013-11" db="EMBL/GenBank/DDBJ databases">
        <title>The Genome Sequence of Phytophthora parasitica CJ02B3.</title>
        <authorList>
            <consortium name="The Broad Institute Genomics Platform"/>
            <person name="Russ C."/>
            <person name="Tyler B."/>
            <person name="Panabieres F."/>
            <person name="Shan W."/>
            <person name="Tripathy S."/>
            <person name="Grunwald N."/>
            <person name="Machado M."/>
            <person name="Johnson C.S."/>
            <person name="Arredondo F."/>
            <person name="Hong C."/>
            <person name="Coffey M."/>
            <person name="Young S.K."/>
            <person name="Zeng Q."/>
            <person name="Gargeya S."/>
            <person name="Fitzgerald M."/>
            <person name="Abouelleil A."/>
            <person name="Alvarado L."/>
            <person name="Chapman S.B."/>
            <person name="Gainer-Dewar J."/>
            <person name="Goldberg J."/>
            <person name="Griggs A."/>
            <person name="Gujja S."/>
            <person name="Hansen M."/>
            <person name="Howarth C."/>
            <person name="Imamovic A."/>
            <person name="Ireland A."/>
            <person name="Larimer J."/>
            <person name="McCowan C."/>
            <person name="Murphy C."/>
            <person name="Pearson M."/>
            <person name="Poon T.W."/>
            <person name="Priest M."/>
            <person name="Roberts A."/>
            <person name="Saif S."/>
            <person name="Shea T."/>
            <person name="Sykes S."/>
            <person name="Wortman J."/>
            <person name="Nusbaum C."/>
            <person name="Birren B."/>
        </authorList>
    </citation>
    <scope>NUCLEOTIDE SEQUENCE [LARGE SCALE GENOMIC DNA]</scope>
    <source>
        <strain evidence="3">CJ02B3</strain>
    </source>
</reference>
<dbReference type="EMBL" id="KI684615">
    <property type="protein sequence ID" value="ETK94370.1"/>
    <property type="molecule type" value="Genomic_DNA"/>
</dbReference>
<dbReference type="GO" id="GO:0006633">
    <property type="term" value="P:fatty acid biosynthetic process"/>
    <property type="evidence" value="ECO:0007669"/>
    <property type="project" value="InterPro"/>
</dbReference>
<proteinExistence type="predicted"/>
<dbReference type="InterPro" id="IPR049076">
    <property type="entry name" value="ACCA"/>
</dbReference>
<dbReference type="VEuPathDB" id="FungiDB:PPTG_24562"/>
<name>W2HIG4_PHYNI</name>
<evidence type="ECO:0000259" key="2">
    <source>
        <dbReference type="Pfam" id="PF08326"/>
    </source>
</evidence>
<evidence type="ECO:0000256" key="1">
    <source>
        <dbReference type="SAM" id="MobiDB-lite"/>
    </source>
</evidence>
<dbReference type="GO" id="GO:0003989">
    <property type="term" value="F:acetyl-CoA carboxylase activity"/>
    <property type="evidence" value="ECO:0007669"/>
    <property type="project" value="InterPro"/>
</dbReference>
<dbReference type="GO" id="GO:0005524">
    <property type="term" value="F:ATP binding"/>
    <property type="evidence" value="ECO:0007669"/>
    <property type="project" value="InterPro"/>
</dbReference>
<dbReference type="AlphaFoldDB" id="W2HIG4"/>
<gene>
    <name evidence="3" type="ORF">L915_02564</name>
</gene>
<dbReference type="Pfam" id="PF08326">
    <property type="entry name" value="ACC_central"/>
    <property type="match status" value="2"/>
</dbReference>
<feature type="domain" description="Acetyl-CoA carboxylase central" evidence="2">
    <location>
        <begin position="62"/>
        <end position="190"/>
    </location>
</feature>
<dbReference type="InterPro" id="IPR013537">
    <property type="entry name" value="AcCoA_COase_cen"/>
</dbReference>
<protein>
    <recommendedName>
        <fullName evidence="2">Acetyl-CoA carboxylase central domain-containing protein</fullName>
    </recommendedName>
</protein>
<sequence length="382" mass="43061">MVKLPSSENTNGNSIKSVHKMRKSLAVLKSVLQGPGHRKPFRRWLAVSRWTCSRRTKAASEEPTATHEFNVAEVAETLDEKKKTLDMDQKRSDFETSVLRLRDIARKYKHGLRSGEEAVLTDLINEYFTVETVYVNSHNIEDVVMALRQQIPSDLDKVFSIALSNKALESKNKLLLQLLAQMARGTPRKSGAVRRNSSASSLTLGEHNSEESNDDQETVDKPLPKPVESYQKISPDFEFVVGAQRPSCQCASRDSGERALGEGEPAGTGRDVPRVSGPEPPPAQHPPRDLFGAPVEHREYLDHNADMALYPNIYTFPGRLNYSEDKIVRRMEAPIAYKLELRRLQTYNVKEWIASRVANLRQEDGVLKVPNTLQIMHHLDGK</sequence>
<evidence type="ECO:0000313" key="3">
    <source>
        <dbReference type="EMBL" id="ETK94370.1"/>
    </source>
</evidence>
<feature type="region of interest" description="Disordered" evidence="1">
    <location>
        <begin position="248"/>
        <end position="289"/>
    </location>
</feature>
<accession>W2HIG4</accession>
<dbReference type="PANTHER" id="PTHR45728:SF3">
    <property type="entry name" value="ACETYL-COA CARBOXYLASE"/>
    <property type="match status" value="1"/>
</dbReference>
<organism evidence="3">
    <name type="scientific">Phytophthora nicotianae</name>
    <name type="common">Potato buckeye rot agent</name>
    <name type="synonym">Phytophthora parasitica</name>
    <dbReference type="NCBI Taxonomy" id="4792"/>
    <lineage>
        <taxon>Eukaryota</taxon>
        <taxon>Sar</taxon>
        <taxon>Stramenopiles</taxon>
        <taxon>Oomycota</taxon>
        <taxon>Peronosporomycetes</taxon>
        <taxon>Peronosporales</taxon>
        <taxon>Peronosporaceae</taxon>
        <taxon>Phytophthora</taxon>
    </lineage>
</organism>
<dbReference type="Proteomes" id="UP000053236">
    <property type="component" value="Unassembled WGS sequence"/>
</dbReference>